<sequence>NVDDNRNPSYQVAVACVDKGSPPLKSTAHLLVRIQDRNDNAPIFDPPSYAFFIHENNRPGLPILTVTATDSDQPNHPNSKIVYSLPDGELSRDHIAIDPHSGTVSAKISLDREHNSSY</sequence>
<keyword evidence="12" id="KW-1185">Reference proteome</keyword>
<name>T1EJW4_HELRO</name>
<dbReference type="RefSeq" id="XP_009028976.1">
    <property type="nucleotide sequence ID" value="XM_009030728.1"/>
</dbReference>
<keyword evidence="2" id="KW-0812">Transmembrane</keyword>
<organism evidence="11 12">
    <name type="scientific">Helobdella robusta</name>
    <name type="common">Californian leech</name>
    <dbReference type="NCBI Taxonomy" id="6412"/>
    <lineage>
        <taxon>Eukaryota</taxon>
        <taxon>Metazoa</taxon>
        <taxon>Spiralia</taxon>
        <taxon>Lophotrochozoa</taxon>
        <taxon>Annelida</taxon>
        <taxon>Clitellata</taxon>
        <taxon>Hirudinea</taxon>
        <taxon>Rhynchobdellida</taxon>
        <taxon>Glossiphoniidae</taxon>
        <taxon>Helobdella</taxon>
    </lineage>
</organism>
<dbReference type="CTD" id="20196864"/>
<dbReference type="Proteomes" id="UP000015101">
    <property type="component" value="Unassembled WGS sequence"/>
</dbReference>
<dbReference type="GO" id="GO:0005509">
    <property type="term" value="F:calcium ion binding"/>
    <property type="evidence" value="ECO:0007669"/>
    <property type="project" value="UniProtKB-UniRule"/>
</dbReference>
<dbReference type="InParanoid" id="T1EJW4"/>
<dbReference type="PROSITE" id="PS00232">
    <property type="entry name" value="CADHERIN_1"/>
    <property type="match status" value="1"/>
</dbReference>
<keyword evidence="7" id="KW-0325">Glycoprotein</keyword>
<dbReference type="AlphaFoldDB" id="T1EJW4"/>
<feature type="domain" description="Cadherin" evidence="9">
    <location>
        <begin position="2"/>
        <end position="44"/>
    </location>
</feature>
<evidence type="ECO:0000256" key="1">
    <source>
        <dbReference type="ARBA" id="ARBA00004167"/>
    </source>
</evidence>
<protein>
    <recommendedName>
        <fullName evidence="9">Cadherin domain-containing protein</fullName>
    </recommendedName>
</protein>
<comment type="subcellular location">
    <subcellularLocation>
        <location evidence="1">Membrane</location>
        <topology evidence="1">Single-pass membrane protein</topology>
    </subcellularLocation>
</comment>
<keyword evidence="6" id="KW-0472">Membrane</keyword>
<keyword evidence="3" id="KW-0677">Repeat</keyword>
<evidence type="ECO:0000256" key="7">
    <source>
        <dbReference type="ARBA" id="ARBA00023180"/>
    </source>
</evidence>
<dbReference type="GeneID" id="20196864"/>
<reference evidence="12" key="1">
    <citation type="submission" date="2012-12" db="EMBL/GenBank/DDBJ databases">
        <authorList>
            <person name="Hellsten U."/>
            <person name="Grimwood J."/>
            <person name="Chapman J.A."/>
            <person name="Shapiro H."/>
            <person name="Aerts A."/>
            <person name="Otillar R.P."/>
            <person name="Terry A.Y."/>
            <person name="Boore J.L."/>
            <person name="Simakov O."/>
            <person name="Marletaz F."/>
            <person name="Cho S.-J."/>
            <person name="Edsinger-Gonzales E."/>
            <person name="Havlak P."/>
            <person name="Kuo D.-H."/>
            <person name="Larsson T."/>
            <person name="Lv J."/>
            <person name="Arendt D."/>
            <person name="Savage R."/>
            <person name="Osoegawa K."/>
            <person name="de Jong P."/>
            <person name="Lindberg D.R."/>
            <person name="Seaver E.C."/>
            <person name="Weisblat D.A."/>
            <person name="Putnam N.H."/>
            <person name="Grigoriev I.V."/>
            <person name="Rokhsar D.S."/>
        </authorList>
    </citation>
    <scope>NUCLEOTIDE SEQUENCE</scope>
</reference>
<evidence type="ECO:0000313" key="11">
    <source>
        <dbReference type="EnsemblMetazoa" id="HelroP147035"/>
    </source>
</evidence>
<dbReference type="Pfam" id="PF00028">
    <property type="entry name" value="Cadherin"/>
    <property type="match status" value="1"/>
</dbReference>
<dbReference type="PANTHER" id="PTHR24028:SF146">
    <property type="entry name" value="CADHERIN 96CB, ISOFORM D-RELATED"/>
    <property type="match status" value="1"/>
</dbReference>
<dbReference type="InterPro" id="IPR020894">
    <property type="entry name" value="Cadherin_CS"/>
</dbReference>
<evidence type="ECO:0000313" key="12">
    <source>
        <dbReference type="Proteomes" id="UP000015101"/>
    </source>
</evidence>
<evidence type="ECO:0000256" key="3">
    <source>
        <dbReference type="ARBA" id="ARBA00022737"/>
    </source>
</evidence>
<dbReference type="OrthoDB" id="6250271at2759"/>
<dbReference type="GO" id="GO:0005886">
    <property type="term" value="C:plasma membrane"/>
    <property type="evidence" value="ECO:0007669"/>
    <property type="project" value="InterPro"/>
</dbReference>
<dbReference type="InterPro" id="IPR002126">
    <property type="entry name" value="Cadherin-like_dom"/>
</dbReference>
<dbReference type="GO" id="GO:0007156">
    <property type="term" value="P:homophilic cell adhesion via plasma membrane adhesion molecules"/>
    <property type="evidence" value="ECO:0007669"/>
    <property type="project" value="InterPro"/>
</dbReference>
<evidence type="ECO:0000256" key="4">
    <source>
        <dbReference type="ARBA" id="ARBA00022837"/>
    </source>
</evidence>
<feature type="domain" description="Cadherin" evidence="9">
    <location>
        <begin position="45"/>
        <end position="118"/>
    </location>
</feature>
<dbReference type="EnsemblMetazoa" id="HelroT147035">
    <property type="protein sequence ID" value="HelroP147035"/>
    <property type="gene ID" value="HelroG147035"/>
</dbReference>
<keyword evidence="4 8" id="KW-0106">Calcium</keyword>
<dbReference type="HOGENOM" id="CLU_2078891_0_0_1"/>
<evidence type="ECO:0000256" key="5">
    <source>
        <dbReference type="ARBA" id="ARBA00022989"/>
    </source>
</evidence>
<reference evidence="11" key="3">
    <citation type="submission" date="2015-06" db="UniProtKB">
        <authorList>
            <consortium name="EnsemblMetazoa"/>
        </authorList>
    </citation>
    <scope>IDENTIFICATION</scope>
</reference>
<dbReference type="EMBL" id="KB097639">
    <property type="protein sequence ID" value="ESN92666.1"/>
    <property type="molecule type" value="Genomic_DNA"/>
</dbReference>
<evidence type="ECO:0000259" key="9">
    <source>
        <dbReference type="PROSITE" id="PS50268"/>
    </source>
</evidence>
<dbReference type="PROSITE" id="PS50268">
    <property type="entry name" value="CADHERIN_2"/>
    <property type="match status" value="2"/>
</dbReference>
<dbReference type="PANTHER" id="PTHR24028">
    <property type="entry name" value="CADHERIN-87A"/>
    <property type="match status" value="1"/>
</dbReference>
<dbReference type="SUPFAM" id="SSF49313">
    <property type="entry name" value="Cadherin-like"/>
    <property type="match status" value="2"/>
</dbReference>
<dbReference type="CDD" id="cd11304">
    <property type="entry name" value="Cadherin_repeat"/>
    <property type="match status" value="2"/>
</dbReference>
<evidence type="ECO:0000256" key="8">
    <source>
        <dbReference type="PROSITE-ProRule" id="PRU00043"/>
    </source>
</evidence>
<evidence type="ECO:0000313" key="10">
    <source>
        <dbReference type="EMBL" id="ESN92666.1"/>
    </source>
</evidence>
<dbReference type="STRING" id="6412.T1EJW4"/>
<keyword evidence="5" id="KW-1133">Transmembrane helix</keyword>
<dbReference type="InterPro" id="IPR015919">
    <property type="entry name" value="Cadherin-like_sf"/>
</dbReference>
<gene>
    <name evidence="11" type="primary">20196864</name>
    <name evidence="10" type="ORF">HELRODRAFT_147035</name>
</gene>
<reference evidence="10 12" key="2">
    <citation type="journal article" date="2013" name="Nature">
        <title>Insights into bilaterian evolution from three spiralian genomes.</title>
        <authorList>
            <person name="Simakov O."/>
            <person name="Marletaz F."/>
            <person name="Cho S.J."/>
            <person name="Edsinger-Gonzales E."/>
            <person name="Havlak P."/>
            <person name="Hellsten U."/>
            <person name="Kuo D.H."/>
            <person name="Larsson T."/>
            <person name="Lv J."/>
            <person name="Arendt D."/>
            <person name="Savage R."/>
            <person name="Osoegawa K."/>
            <person name="de Jong P."/>
            <person name="Grimwood J."/>
            <person name="Chapman J.A."/>
            <person name="Shapiro H."/>
            <person name="Aerts A."/>
            <person name="Otillar R.P."/>
            <person name="Terry A.Y."/>
            <person name="Boore J.L."/>
            <person name="Grigoriev I.V."/>
            <person name="Lindberg D.R."/>
            <person name="Seaver E.C."/>
            <person name="Weisblat D.A."/>
            <person name="Putnam N.H."/>
            <person name="Rokhsar D.S."/>
        </authorList>
    </citation>
    <scope>NUCLEOTIDE SEQUENCE</scope>
</reference>
<dbReference type="EMBL" id="AMQM01001801">
    <property type="status" value="NOT_ANNOTATED_CDS"/>
    <property type="molecule type" value="Genomic_DNA"/>
</dbReference>
<dbReference type="InterPro" id="IPR050174">
    <property type="entry name" value="Protocadherin/Cadherin-CA"/>
</dbReference>
<dbReference type="PRINTS" id="PR00205">
    <property type="entry name" value="CADHERIN"/>
</dbReference>
<dbReference type="KEGG" id="hro:HELRODRAFT_147035"/>
<dbReference type="Gene3D" id="2.60.40.60">
    <property type="entry name" value="Cadherins"/>
    <property type="match status" value="2"/>
</dbReference>
<evidence type="ECO:0000256" key="6">
    <source>
        <dbReference type="ARBA" id="ARBA00023136"/>
    </source>
</evidence>
<evidence type="ECO:0000256" key="2">
    <source>
        <dbReference type="ARBA" id="ARBA00022692"/>
    </source>
</evidence>
<proteinExistence type="predicted"/>
<accession>T1EJW4</accession>